<dbReference type="SUPFAM" id="SSF102114">
    <property type="entry name" value="Radical SAM enzymes"/>
    <property type="match status" value="1"/>
</dbReference>
<dbReference type="GO" id="GO:0046872">
    <property type="term" value="F:metal ion binding"/>
    <property type="evidence" value="ECO:0007669"/>
    <property type="project" value="UniProtKB-KW"/>
</dbReference>
<feature type="binding site" evidence="11">
    <location>
        <position position="110"/>
    </location>
    <ligand>
        <name>[4Fe-4S] cluster</name>
        <dbReference type="ChEBI" id="CHEBI:49883"/>
        <label>1</label>
    </ligand>
</feature>
<feature type="binding site" evidence="11">
    <location>
        <position position="376"/>
    </location>
    <ligand>
        <name>[4Fe-4S] cluster</name>
        <dbReference type="ChEBI" id="CHEBI:49883"/>
        <label>1</label>
    </ligand>
</feature>
<proteinExistence type="inferred from homology"/>
<dbReference type="GO" id="GO:0005739">
    <property type="term" value="C:mitochondrion"/>
    <property type="evidence" value="ECO:0007669"/>
    <property type="project" value="TreeGrafter"/>
</dbReference>
<comment type="similarity">
    <text evidence="11">Belongs to the radical SAM superfamily. Lipoyl synthase family.</text>
</comment>
<evidence type="ECO:0000256" key="11">
    <source>
        <dbReference type="HAMAP-Rule" id="MF_03129"/>
    </source>
</evidence>
<dbReference type="InterPro" id="IPR058240">
    <property type="entry name" value="rSAM_sf"/>
</dbReference>
<evidence type="ECO:0000256" key="2">
    <source>
        <dbReference type="ARBA" id="ARBA00022485"/>
    </source>
</evidence>
<dbReference type="InterPro" id="IPR007197">
    <property type="entry name" value="rSAM"/>
</dbReference>
<dbReference type="HAMAP" id="MF_03129">
    <property type="entry name" value="Lipoyl_synth_plantC"/>
    <property type="match status" value="1"/>
</dbReference>
<dbReference type="HAMAP" id="MF_00206">
    <property type="entry name" value="Lipoyl_synth"/>
    <property type="match status" value="1"/>
</dbReference>
<dbReference type="GO" id="GO:0009507">
    <property type="term" value="C:chloroplast"/>
    <property type="evidence" value="ECO:0007669"/>
    <property type="project" value="UniProtKB-SubCell"/>
</dbReference>
<dbReference type="NCBIfam" id="TIGR00510">
    <property type="entry name" value="lipA"/>
    <property type="match status" value="1"/>
</dbReference>
<keyword evidence="3 11" id="KW-0150">Chloroplast</keyword>
<dbReference type="PROSITE" id="PS51918">
    <property type="entry name" value="RADICAL_SAM"/>
    <property type="match status" value="1"/>
</dbReference>
<keyword evidence="6 11" id="KW-0949">S-adenosyl-L-methionine</keyword>
<feature type="binding site" evidence="11">
    <location>
        <position position="121"/>
    </location>
    <ligand>
        <name>[4Fe-4S] cluster</name>
        <dbReference type="ChEBI" id="CHEBI:49883"/>
        <label>1</label>
    </ligand>
</feature>
<feature type="binding site" evidence="11">
    <location>
        <position position="148"/>
    </location>
    <ligand>
        <name>[4Fe-4S] cluster</name>
        <dbReference type="ChEBI" id="CHEBI:49883"/>
        <label>2</label>
        <note>4Fe-4S-S-AdoMet</note>
    </ligand>
</feature>
<dbReference type="SFLD" id="SFLDF00271">
    <property type="entry name" value="lipoyl_synthase"/>
    <property type="match status" value="1"/>
</dbReference>
<dbReference type="SFLD" id="SFLDS00029">
    <property type="entry name" value="Radical_SAM"/>
    <property type="match status" value="1"/>
</dbReference>
<dbReference type="Pfam" id="PF16881">
    <property type="entry name" value="LIAS_N"/>
    <property type="match status" value="1"/>
</dbReference>
<comment type="pathway">
    <text evidence="11">Protein modification; protein lipoylation via endogenous pathway; protein N(6)-(lipoyl)lysine from octanoyl-[acyl-carrier-protein]: step 2/2.</text>
</comment>
<evidence type="ECO:0000256" key="10">
    <source>
        <dbReference type="ARBA" id="ARBA00047326"/>
    </source>
</evidence>
<comment type="function">
    <text evidence="11">Catalyzes the radical-mediated insertion of two sulfur atoms into the C-6 and C-8 positions of the octanoyl moiety bound to the lipoyl domains of lipoate-dependent enzymes, thereby converting the octanoylated domains into lipoylated derivatives.</text>
</comment>
<dbReference type="NCBIfam" id="NF004019">
    <property type="entry name" value="PRK05481.1"/>
    <property type="match status" value="1"/>
</dbReference>
<dbReference type="InterPro" id="IPR013785">
    <property type="entry name" value="Aldolase_TIM"/>
</dbReference>
<dbReference type="AlphaFoldDB" id="A0A2N9EHT9"/>
<dbReference type="InterPro" id="IPR003698">
    <property type="entry name" value="Lipoyl_synth"/>
</dbReference>
<feature type="binding site" evidence="11">
    <location>
        <position position="115"/>
    </location>
    <ligand>
        <name>[4Fe-4S] cluster</name>
        <dbReference type="ChEBI" id="CHEBI:49883"/>
        <label>1</label>
    </ligand>
</feature>
<organism evidence="14">
    <name type="scientific">Fagus sylvatica</name>
    <name type="common">Beechnut</name>
    <dbReference type="NCBI Taxonomy" id="28930"/>
    <lineage>
        <taxon>Eukaryota</taxon>
        <taxon>Viridiplantae</taxon>
        <taxon>Streptophyta</taxon>
        <taxon>Embryophyta</taxon>
        <taxon>Tracheophyta</taxon>
        <taxon>Spermatophyta</taxon>
        <taxon>Magnoliopsida</taxon>
        <taxon>eudicotyledons</taxon>
        <taxon>Gunneridae</taxon>
        <taxon>Pentapetalae</taxon>
        <taxon>rosids</taxon>
        <taxon>fabids</taxon>
        <taxon>Fagales</taxon>
        <taxon>Fagaceae</taxon>
        <taxon>Fagus</taxon>
    </lineage>
</organism>
<dbReference type="GO" id="GO:0009249">
    <property type="term" value="P:protein lipoylation"/>
    <property type="evidence" value="ECO:0007669"/>
    <property type="project" value="UniProtKB-UniRule"/>
</dbReference>
<dbReference type="InterPro" id="IPR031691">
    <property type="entry name" value="LIAS_N"/>
</dbReference>
<gene>
    <name evidence="11" type="primary">LIP1P</name>
    <name evidence="14" type="ORF">FSB_LOCUS6378</name>
</gene>
<dbReference type="GO" id="GO:0016992">
    <property type="term" value="F:lipoate synthase activity"/>
    <property type="evidence" value="ECO:0007669"/>
    <property type="project" value="UniProtKB-UniRule"/>
</dbReference>
<reference evidence="14" key="1">
    <citation type="submission" date="2018-02" db="EMBL/GenBank/DDBJ databases">
        <authorList>
            <person name="Cohen D.B."/>
            <person name="Kent A.D."/>
        </authorList>
    </citation>
    <scope>NUCLEOTIDE SEQUENCE</scope>
</reference>
<comment type="cofactor">
    <cofactor evidence="11">
        <name>[4Fe-4S] cluster</name>
        <dbReference type="ChEBI" id="CHEBI:49883"/>
    </cofactor>
    <text evidence="11">Binds 2 [4Fe-4S] clusters per subunit. One cluster is coordinated with 3 cysteines and an exchangeable S-adenosyl-L-methionine.</text>
</comment>
<evidence type="ECO:0000256" key="12">
    <source>
        <dbReference type="SAM" id="MobiDB-lite"/>
    </source>
</evidence>
<feature type="compositionally biased region" description="Basic and acidic residues" evidence="12">
    <location>
        <begin position="76"/>
        <end position="94"/>
    </location>
</feature>
<dbReference type="Pfam" id="PF04055">
    <property type="entry name" value="Radical_SAM"/>
    <property type="match status" value="1"/>
</dbReference>
<evidence type="ECO:0000256" key="9">
    <source>
        <dbReference type="ARBA" id="ARBA00023014"/>
    </source>
</evidence>
<protein>
    <recommendedName>
        <fullName evidence="11">Lipoyl synthase, chloroplastic</fullName>
        <ecNumber evidence="11">2.8.1.8</ecNumber>
    </recommendedName>
    <alternativeName>
        <fullName evidence="11">Lipoate synthase</fullName>
        <shortName evidence="11">LS</shortName>
        <shortName evidence="11">Lip-syn</shortName>
    </alternativeName>
    <alternativeName>
        <fullName evidence="11">Lipoate synthase, plastidial</fullName>
        <shortName evidence="11">LIP1p</shortName>
    </alternativeName>
    <alternativeName>
        <fullName evidence="11">Lipoic acid synthase</fullName>
    </alternativeName>
</protein>
<evidence type="ECO:0000256" key="5">
    <source>
        <dbReference type="ARBA" id="ARBA00022679"/>
    </source>
</evidence>
<comment type="catalytic activity">
    <reaction evidence="10 11">
        <text>[[Fe-S] cluster scaffold protein carrying a second [4Fe-4S](2+) cluster] + N(6)-octanoyl-L-lysyl-[protein] + 2 oxidized [2Fe-2S]-[ferredoxin] + 2 S-adenosyl-L-methionine + 4 H(+) = [[Fe-S] cluster scaffold protein] + N(6)-[(R)-dihydrolipoyl]-L-lysyl-[protein] + 4 Fe(3+) + 2 hydrogen sulfide + 2 5'-deoxyadenosine + 2 L-methionine + 2 reduced [2Fe-2S]-[ferredoxin]</text>
        <dbReference type="Rhea" id="RHEA:16585"/>
        <dbReference type="Rhea" id="RHEA-COMP:9928"/>
        <dbReference type="Rhea" id="RHEA-COMP:10000"/>
        <dbReference type="Rhea" id="RHEA-COMP:10001"/>
        <dbReference type="Rhea" id="RHEA-COMP:10475"/>
        <dbReference type="Rhea" id="RHEA-COMP:14568"/>
        <dbReference type="Rhea" id="RHEA-COMP:14569"/>
        <dbReference type="ChEBI" id="CHEBI:15378"/>
        <dbReference type="ChEBI" id="CHEBI:17319"/>
        <dbReference type="ChEBI" id="CHEBI:29034"/>
        <dbReference type="ChEBI" id="CHEBI:29919"/>
        <dbReference type="ChEBI" id="CHEBI:33722"/>
        <dbReference type="ChEBI" id="CHEBI:33737"/>
        <dbReference type="ChEBI" id="CHEBI:33738"/>
        <dbReference type="ChEBI" id="CHEBI:57844"/>
        <dbReference type="ChEBI" id="CHEBI:59789"/>
        <dbReference type="ChEBI" id="CHEBI:78809"/>
        <dbReference type="ChEBI" id="CHEBI:83100"/>
        <dbReference type="EC" id="2.8.1.8"/>
    </reaction>
</comment>
<dbReference type="SMART" id="SM00729">
    <property type="entry name" value="Elp3"/>
    <property type="match status" value="1"/>
</dbReference>
<keyword evidence="4 11" id="KW-0934">Plastid</keyword>
<evidence type="ECO:0000256" key="6">
    <source>
        <dbReference type="ARBA" id="ARBA00022691"/>
    </source>
</evidence>
<dbReference type="UniPathway" id="UPA00538">
    <property type="reaction ID" value="UER00593"/>
</dbReference>
<accession>A0A2N9EHT9</accession>
<dbReference type="Gene3D" id="3.20.20.70">
    <property type="entry name" value="Aldolase class I"/>
    <property type="match status" value="1"/>
</dbReference>
<keyword evidence="9 11" id="KW-0411">Iron-sulfur</keyword>
<dbReference type="PIRSF" id="PIRSF005963">
    <property type="entry name" value="Lipoyl_synth"/>
    <property type="match status" value="1"/>
</dbReference>
<evidence type="ECO:0000256" key="8">
    <source>
        <dbReference type="ARBA" id="ARBA00023004"/>
    </source>
</evidence>
<sequence>MIQQSLSKTSPISIPFPKPPHSKSHHYISFHHCRRTRIHCEAVDSTTTTTTTKSSSSSKPSGPYPGGMGPYTGRDPNVKKPDWLRQRAPQGERYDEVKDSLSRLKLNTVCEEAQCPNIGECWNGGGDGIATATIMVLGDTCTRGCRFCAVKTSRNPAPPDPLEPQNTAQAIASWGVDYIVLTSVDRDDLPDGGSGHFAQTVQAMKQLKPEIMVECLTSDFRGDLTAVETLVHSGLDVFAHNIETVKRLQRIVRDPRAGYEQSLSVLKHAKISKEGMITKSSIMLGLGESDDELKEAMADLRAIDVDILTLGQYLQMAVIWHYLALGNSDVAEIAQPTPLHLTVKEYVTPEKFAFWKEYGESIGFRYVASGPLVRSSYRAGELFVKTMIREGANNTAGTSY</sequence>
<keyword evidence="2 11" id="KW-0004">4Fe-4S</keyword>
<evidence type="ECO:0000256" key="4">
    <source>
        <dbReference type="ARBA" id="ARBA00022640"/>
    </source>
</evidence>
<feature type="compositionally biased region" description="Low complexity" evidence="12">
    <location>
        <begin position="45"/>
        <end position="61"/>
    </location>
</feature>
<dbReference type="EC" id="2.8.1.8" evidence="11"/>
<feature type="region of interest" description="Disordered" evidence="12">
    <location>
        <begin position="1"/>
        <end position="25"/>
    </location>
</feature>
<evidence type="ECO:0000259" key="13">
    <source>
        <dbReference type="PROSITE" id="PS51918"/>
    </source>
</evidence>
<comment type="subcellular location">
    <subcellularLocation>
        <location evidence="1 11">Plastid</location>
        <location evidence="1 11">Chloroplast</location>
    </subcellularLocation>
</comment>
<feature type="domain" description="Radical SAM core" evidence="13">
    <location>
        <begin position="124"/>
        <end position="365"/>
    </location>
</feature>
<keyword evidence="7 11" id="KW-0479">Metal-binding</keyword>
<feature type="binding site" evidence="11">
    <location>
        <position position="145"/>
    </location>
    <ligand>
        <name>[4Fe-4S] cluster</name>
        <dbReference type="ChEBI" id="CHEBI:49883"/>
        <label>2</label>
        <note>4Fe-4S-S-AdoMet</note>
    </ligand>
</feature>
<dbReference type="InterPro" id="IPR006638">
    <property type="entry name" value="Elp3/MiaA/NifB-like_rSAM"/>
</dbReference>
<dbReference type="FunFam" id="3.20.20.70:FF:000036">
    <property type="entry name" value="Lipoyl synthase, mitochondrial"/>
    <property type="match status" value="1"/>
</dbReference>
<dbReference type="EMBL" id="OIVN01000335">
    <property type="protein sequence ID" value="SPC78496.1"/>
    <property type="molecule type" value="Genomic_DNA"/>
</dbReference>
<evidence type="ECO:0000256" key="7">
    <source>
        <dbReference type="ARBA" id="ARBA00022723"/>
    </source>
</evidence>
<dbReference type="NCBIfam" id="NF009544">
    <property type="entry name" value="PRK12928.1"/>
    <property type="match status" value="1"/>
</dbReference>
<dbReference type="PANTHER" id="PTHR10949">
    <property type="entry name" value="LIPOYL SYNTHASE"/>
    <property type="match status" value="1"/>
</dbReference>
<evidence type="ECO:0000256" key="1">
    <source>
        <dbReference type="ARBA" id="ARBA00004229"/>
    </source>
</evidence>
<evidence type="ECO:0000313" key="14">
    <source>
        <dbReference type="EMBL" id="SPC78496.1"/>
    </source>
</evidence>
<feature type="binding site" evidence="11">
    <location>
        <position position="141"/>
    </location>
    <ligand>
        <name>[4Fe-4S] cluster</name>
        <dbReference type="ChEBI" id="CHEBI:49883"/>
        <label>2</label>
        <note>4Fe-4S-S-AdoMet</note>
    </ligand>
</feature>
<keyword evidence="5 11" id="KW-0808">Transferase</keyword>
<dbReference type="GO" id="GO:0051539">
    <property type="term" value="F:4 iron, 4 sulfur cluster binding"/>
    <property type="evidence" value="ECO:0007669"/>
    <property type="project" value="UniProtKB-UniRule"/>
</dbReference>
<evidence type="ECO:0000256" key="3">
    <source>
        <dbReference type="ARBA" id="ARBA00022528"/>
    </source>
</evidence>
<feature type="region of interest" description="Disordered" evidence="12">
    <location>
        <begin position="45"/>
        <end position="94"/>
    </location>
</feature>
<keyword evidence="8 11" id="KW-0408">Iron</keyword>
<dbReference type="CDD" id="cd01335">
    <property type="entry name" value="Radical_SAM"/>
    <property type="match status" value="1"/>
</dbReference>
<dbReference type="SFLD" id="SFLDG01058">
    <property type="entry name" value="lipoyl_synthase_like"/>
    <property type="match status" value="1"/>
</dbReference>
<dbReference type="InterPro" id="IPR027526">
    <property type="entry name" value="Lipoyl_synth_chlpt"/>
</dbReference>
<dbReference type="PANTHER" id="PTHR10949:SF38">
    <property type="entry name" value="LIPOYL SYNTHASE, CHLOROPLASTIC"/>
    <property type="match status" value="1"/>
</dbReference>
<name>A0A2N9EHT9_FAGSY</name>